<evidence type="ECO:0000256" key="2">
    <source>
        <dbReference type="ARBA" id="ARBA00022723"/>
    </source>
</evidence>
<keyword evidence="2" id="KW-0479">Metal-binding</keyword>
<reference evidence="6 7" key="1">
    <citation type="submission" date="2022-06" db="EMBL/GenBank/DDBJ databases">
        <title>Actinoplanes abujensis sp. nov., isolated from Nigerian arid soil.</title>
        <authorList>
            <person name="Ding P."/>
        </authorList>
    </citation>
    <scope>NUCLEOTIDE SEQUENCE [LARGE SCALE GENOMIC DNA]</scope>
    <source>
        <strain evidence="7">TRM88002</strain>
    </source>
</reference>
<keyword evidence="4" id="KW-0460">Magnesium</keyword>
<dbReference type="Pfam" id="PF01850">
    <property type="entry name" value="PIN"/>
    <property type="match status" value="1"/>
</dbReference>
<protein>
    <submittedName>
        <fullName evidence="6">Type II toxin-antitoxin system VapC family toxin</fullName>
    </submittedName>
</protein>
<keyword evidence="1" id="KW-0540">Nuclease</keyword>
<evidence type="ECO:0000256" key="3">
    <source>
        <dbReference type="ARBA" id="ARBA00022801"/>
    </source>
</evidence>
<name>A0ABT0XUP2_9ACTN</name>
<evidence type="ECO:0000259" key="5">
    <source>
        <dbReference type="Pfam" id="PF01850"/>
    </source>
</evidence>
<dbReference type="InterPro" id="IPR029060">
    <property type="entry name" value="PIN-like_dom_sf"/>
</dbReference>
<evidence type="ECO:0000313" key="7">
    <source>
        <dbReference type="Proteomes" id="UP001523216"/>
    </source>
</evidence>
<dbReference type="EMBL" id="JAMQOL010000008">
    <property type="protein sequence ID" value="MCM4077457.1"/>
    <property type="molecule type" value="Genomic_DNA"/>
</dbReference>
<evidence type="ECO:0000256" key="1">
    <source>
        <dbReference type="ARBA" id="ARBA00022722"/>
    </source>
</evidence>
<comment type="caution">
    <text evidence="6">The sequence shown here is derived from an EMBL/GenBank/DDBJ whole genome shotgun (WGS) entry which is preliminary data.</text>
</comment>
<keyword evidence="3" id="KW-0378">Hydrolase</keyword>
<dbReference type="Gene3D" id="3.40.50.1010">
    <property type="entry name" value="5'-nuclease"/>
    <property type="match status" value="1"/>
</dbReference>
<gene>
    <name evidence="6" type="ORF">LXN57_07770</name>
</gene>
<organism evidence="6 7">
    <name type="scientific">Paractinoplanes hotanensis</name>
    <dbReference type="NCBI Taxonomy" id="2906497"/>
    <lineage>
        <taxon>Bacteria</taxon>
        <taxon>Bacillati</taxon>
        <taxon>Actinomycetota</taxon>
        <taxon>Actinomycetes</taxon>
        <taxon>Micromonosporales</taxon>
        <taxon>Micromonosporaceae</taxon>
        <taxon>Paractinoplanes</taxon>
    </lineage>
</organism>
<sequence length="150" mass="17207">MRPSDPDSVYLESNALIYAVTKRPGYEPIAEVLRLAEERKLEVVISMLTYVEVRGWGLQDPYPVELDQEGVKLLDSPHLVRVELTRRVAIRAREIAVKYSLKNYDAIHLACASEYPAEVMMTWDKGFKGPRRVEGVWIDEPYELGGPRLF</sequence>
<evidence type="ECO:0000256" key="4">
    <source>
        <dbReference type="ARBA" id="ARBA00022842"/>
    </source>
</evidence>
<proteinExistence type="predicted"/>
<dbReference type="Proteomes" id="UP001523216">
    <property type="component" value="Unassembled WGS sequence"/>
</dbReference>
<dbReference type="InterPro" id="IPR002716">
    <property type="entry name" value="PIN_dom"/>
</dbReference>
<dbReference type="RefSeq" id="WP_251797310.1">
    <property type="nucleotide sequence ID" value="NZ_JAMQOL010000008.1"/>
</dbReference>
<keyword evidence="7" id="KW-1185">Reference proteome</keyword>
<accession>A0ABT0XUP2</accession>
<evidence type="ECO:0000313" key="6">
    <source>
        <dbReference type="EMBL" id="MCM4077457.1"/>
    </source>
</evidence>
<dbReference type="SUPFAM" id="SSF88723">
    <property type="entry name" value="PIN domain-like"/>
    <property type="match status" value="1"/>
</dbReference>
<dbReference type="CDD" id="cd09874">
    <property type="entry name" value="PIN_MT3492-like"/>
    <property type="match status" value="1"/>
</dbReference>
<feature type="domain" description="PIN" evidence="5">
    <location>
        <begin position="9"/>
        <end position="128"/>
    </location>
</feature>